<dbReference type="AlphaFoldDB" id="A0A9D2MN05"/>
<gene>
    <name evidence="3" type="ORF">H9712_07125</name>
</gene>
<feature type="signal peptide" evidence="1">
    <location>
        <begin position="1"/>
        <end position="27"/>
    </location>
</feature>
<sequence length="465" mass="50635">MKWMQRAGAVCLAAGLALLSACGPSEAEQKQGAWDEFLSRTDEGHKTSVTQGTAPDLTAYPYPDTLAGTYDTQDPWYLDSGAGKSTLTAQEAKEDAEAFFQLLHDFYGGYGYFGGDEAFRPALEQVLDDLSGETMVSAKSLQQSLESTLTPLILDGHFAINGHYLSAAQRQNMYYVPDLYLDEEQAAAMDSAYVKRTIGPDGALSWCFAALSRDGRDLPETLGKYTGLAWTLAEAAPGAGTTAYERREADGLTVLVNQVLSDMGAEGDSWYERMDQLNEFADSGESYRDLPVFVIDLRGNIGGQPAFARRWFEGFVGAAPSPCQSTLIRWSPLNGYMEALGYPVPEEPGEPVIQKTEGAWVEQDSVIFCLTDYATASAGEWFVGDLRTLEHVVFVGSNTCGATLMTNNQTYCLPNSGLSVSFGTSLMLTPDGNREESGFQPDLWVPPQEALEAVSRLCEYYGLNP</sequence>
<reference evidence="3" key="1">
    <citation type="journal article" date="2021" name="PeerJ">
        <title>Extensive microbial diversity within the chicken gut microbiome revealed by metagenomics and culture.</title>
        <authorList>
            <person name="Gilroy R."/>
            <person name="Ravi A."/>
            <person name="Getino M."/>
            <person name="Pursley I."/>
            <person name="Horton D.L."/>
            <person name="Alikhan N.F."/>
            <person name="Baker D."/>
            <person name="Gharbi K."/>
            <person name="Hall N."/>
            <person name="Watson M."/>
            <person name="Adriaenssens E.M."/>
            <person name="Foster-Nyarko E."/>
            <person name="Jarju S."/>
            <person name="Secka A."/>
            <person name="Antonio M."/>
            <person name="Oren A."/>
            <person name="Chaudhuri R.R."/>
            <person name="La Ragione R."/>
            <person name="Hildebrand F."/>
            <person name="Pallen M.J."/>
        </authorList>
    </citation>
    <scope>NUCLEOTIDE SEQUENCE</scope>
    <source>
        <strain evidence="3">CHK192-8294</strain>
    </source>
</reference>
<proteinExistence type="predicted"/>
<protein>
    <recommendedName>
        <fullName evidence="2">Tail specific protease domain-containing protein</fullName>
    </recommendedName>
</protein>
<feature type="chain" id="PRO_5038648860" description="Tail specific protease domain-containing protein" evidence="1">
    <location>
        <begin position="28"/>
        <end position="465"/>
    </location>
</feature>
<dbReference type="Gene3D" id="3.90.226.10">
    <property type="entry name" value="2-enoyl-CoA Hydratase, Chain A, domain 1"/>
    <property type="match status" value="1"/>
</dbReference>
<dbReference type="GO" id="GO:0006508">
    <property type="term" value="P:proteolysis"/>
    <property type="evidence" value="ECO:0007669"/>
    <property type="project" value="InterPro"/>
</dbReference>
<organism evidence="3 4">
    <name type="scientific">Candidatus Flavonifractor intestinigallinarum</name>
    <dbReference type="NCBI Taxonomy" id="2838586"/>
    <lineage>
        <taxon>Bacteria</taxon>
        <taxon>Bacillati</taxon>
        <taxon>Bacillota</taxon>
        <taxon>Clostridia</taxon>
        <taxon>Eubacteriales</taxon>
        <taxon>Oscillospiraceae</taxon>
        <taxon>Flavonifractor</taxon>
    </lineage>
</organism>
<dbReference type="Proteomes" id="UP000823921">
    <property type="component" value="Unassembled WGS sequence"/>
</dbReference>
<evidence type="ECO:0000313" key="3">
    <source>
        <dbReference type="EMBL" id="HJB80740.1"/>
    </source>
</evidence>
<evidence type="ECO:0000313" key="4">
    <source>
        <dbReference type="Proteomes" id="UP000823921"/>
    </source>
</evidence>
<evidence type="ECO:0000256" key="1">
    <source>
        <dbReference type="SAM" id="SignalP"/>
    </source>
</evidence>
<reference evidence="3" key="2">
    <citation type="submission" date="2021-04" db="EMBL/GenBank/DDBJ databases">
        <authorList>
            <person name="Gilroy R."/>
        </authorList>
    </citation>
    <scope>NUCLEOTIDE SEQUENCE</scope>
    <source>
        <strain evidence="3">CHK192-8294</strain>
    </source>
</reference>
<comment type="caution">
    <text evidence="3">The sequence shown here is derived from an EMBL/GenBank/DDBJ whole genome shotgun (WGS) entry which is preliminary data.</text>
</comment>
<dbReference type="InterPro" id="IPR005151">
    <property type="entry name" value="Tail-specific_protease"/>
</dbReference>
<name>A0A9D2MN05_9FIRM</name>
<dbReference type="InterPro" id="IPR029045">
    <property type="entry name" value="ClpP/crotonase-like_dom_sf"/>
</dbReference>
<dbReference type="SUPFAM" id="SSF52096">
    <property type="entry name" value="ClpP/crotonase"/>
    <property type="match status" value="1"/>
</dbReference>
<feature type="domain" description="Tail specific protease" evidence="2">
    <location>
        <begin position="275"/>
        <end position="443"/>
    </location>
</feature>
<dbReference type="EMBL" id="DWXO01000070">
    <property type="protein sequence ID" value="HJB80740.1"/>
    <property type="molecule type" value="Genomic_DNA"/>
</dbReference>
<keyword evidence="1" id="KW-0732">Signal</keyword>
<dbReference type="GO" id="GO:0008236">
    <property type="term" value="F:serine-type peptidase activity"/>
    <property type="evidence" value="ECO:0007669"/>
    <property type="project" value="InterPro"/>
</dbReference>
<evidence type="ECO:0000259" key="2">
    <source>
        <dbReference type="Pfam" id="PF03572"/>
    </source>
</evidence>
<accession>A0A9D2MN05</accession>
<dbReference type="PROSITE" id="PS51257">
    <property type="entry name" value="PROKAR_LIPOPROTEIN"/>
    <property type="match status" value="1"/>
</dbReference>
<dbReference type="Pfam" id="PF03572">
    <property type="entry name" value="Peptidase_S41"/>
    <property type="match status" value="1"/>
</dbReference>